<feature type="compositionally biased region" description="Polar residues" evidence="3">
    <location>
        <begin position="188"/>
        <end position="201"/>
    </location>
</feature>
<dbReference type="SUPFAM" id="SSF52540">
    <property type="entry name" value="P-loop containing nucleoside triphosphate hydrolases"/>
    <property type="match status" value="1"/>
</dbReference>
<feature type="compositionally biased region" description="Low complexity" evidence="3">
    <location>
        <begin position="24"/>
        <end position="41"/>
    </location>
</feature>
<evidence type="ECO:0000256" key="2">
    <source>
        <dbReference type="ARBA" id="ARBA00022553"/>
    </source>
</evidence>
<protein>
    <recommendedName>
        <fullName evidence="6">GTP-binding protein REM 1</fullName>
    </recommendedName>
</protein>
<dbReference type="GO" id="GO:0005886">
    <property type="term" value="C:plasma membrane"/>
    <property type="evidence" value="ECO:0007669"/>
    <property type="project" value="TreeGrafter"/>
</dbReference>
<dbReference type="SMART" id="SM00173">
    <property type="entry name" value="RAS"/>
    <property type="match status" value="1"/>
</dbReference>
<gene>
    <name evidence="4" type="ORF">LARSCL_LOCUS6500</name>
</gene>
<keyword evidence="5" id="KW-1185">Reference proteome</keyword>
<dbReference type="InterPro" id="IPR027417">
    <property type="entry name" value="P-loop_NTPase"/>
</dbReference>
<feature type="region of interest" description="Disordered" evidence="3">
    <location>
        <begin position="1"/>
        <end position="123"/>
    </location>
</feature>
<dbReference type="PROSITE" id="PS51419">
    <property type="entry name" value="RAB"/>
    <property type="match status" value="1"/>
</dbReference>
<dbReference type="GO" id="GO:0005525">
    <property type="term" value="F:GTP binding"/>
    <property type="evidence" value="ECO:0007669"/>
    <property type="project" value="InterPro"/>
</dbReference>
<reference evidence="4 5" key="1">
    <citation type="submission" date="2024-04" db="EMBL/GenBank/DDBJ databases">
        <authorList>
            <person name="Rising A."/>
            <person name="Reimegard J."/>
            <person name="Sonavane S."/>
            <person name="Akerstrom W."/>
            <person name="Nylinder S."/>
            <person name="Hedman E."/>
            <person name="Kallberg Y."/>
        </authorList>
    </citation>
    <scope>NUCLEOTIDE SEQUENCE [LARGE SCALE GENOMIC DNA]</scope>
</reference>
<dbReference type="PANTHER" id="PTHR45775">
    <property type="entry name" value="RAD, GEM/KIR FAMILY MEMBER 2, ISOFORM C"/>
    <property type="match status" value="1"/>
</dbReference>
<evidence type="ECO:0000256" key="3">
    <source>
        <dbReference type="SAM" id="MobiDB-lite"/>
    </source>
</evidence>
<keyword evidence="2" id="KW-0597">Phosphoprotein</keyword>
<evidence type="ECO:0000313" key="5">
    <source>
        <dbReference type="Proteomes" id="UP001497382"/>
    </source>
</evidence>
<dbReference type="AlphaFoldDB" id="A0AAV1ZNI2"/>
<dbReference type="InterPro" id="IPR001806">
    <property type="entry name" value="Small_GTPase"/>
</dbReference>
<feature type="compositionally biased region" description="Polar residues" evidence="3">
    <location>
        <begin position="96"/>
        <end position="110"/>
    </location>
</feature>
<feature type="compositionally biased region" description="Basic residues" evidence="3">
    <location>
        <begin position="81"/>
        <end position="92"/>
    </location>
</feature>
<dbReference type="Gene3D" id="3.40.50.300">
    <property type="entry name" value="P-loop containing nucleotide triphosphate hydrolases"/>
    <property type="match status" value="1"/>
</dbReference>
<dbReference type="Pfam" id="PF00071">
    <property type="entry name" value="Ras"/>
    <property type="match status" value="1"/>
</dbReference>
<comment type="caution">
    <text evidence="4">The sequence shown here is derived from an EMBL/GenBank/DDBJ whole genome shotgun (WGS) entry which is preliminary data.</text>
</comment>
<evidence type="ECO:0000256" key="1">
    <source>
        <dbReference type="ARBA" id="ARBA00008846"/>
    </source>
</evidence>
<dbReference type="EMBL" id="CAXIEN010000062">
    <property type="protein sequence ID" value="CAL1272630.1"/>
    <property type="molecule type" value="Genomic_DNA"/>
</dbReference>
<dbReference type="SMART" id="SM00175">
    <property type="entry name" value="RAB"/>
    <property type="match status" value="1"/>
</dbReference>
<sequence>MEESDEYPLNLDSPKRHSDPAPCTSANESSASSSTTAFAFSVPDLRNYDRGTLRGSSASPMRSPFLEGARSGTPSPSRTTGARRGRQPKQRRLSQGAYSPSPGGTSNYFSITPRRATHPNASPRRFRRASLWLDEDPWSQYRSRTGSIGVPNGDDKPFVAEEGGCYRLRSFSVTSKGIVNLGDFVRTRSPSVTSEDSSSGVEQDFRERLPSVESTTSMTPPPPRYSVLLLGAEEVGKSSLLAQFTTSECLTTVATDYQESLDRDSLTRASAQMDSFMFMPPEGAIFTDKAPKPLIDGSQERTVSLLVDGEESELSCEDPNDSTFEVDETTFVSKDAFLLIYSVTDHKSLTFALHKLEMLRRLEAKCQYKYPNLVPKVFILVANKIDLVRCRTITPDEGRSMADKYDVKYIETSVGFNHNVDELLVGIVTQIRLKKAQHHTEHTTTVKNFIARSMRFTNKAKGFMDRLLQKCDLKTRSCDNLNILLFLKADHLQPLHATRIHPLPVTLTPPSSISWMSHALQVSPPPHACNFRAIKPNGVMDNSRN</sequence>
<name>A0AAV1ZNI2_9ARAC</name>
<comment type="similarity">
    <text evidence="1">Belongs to the small GTPase superfamily. RGK family.</text>
</comment>
<organism evidence="4 5">
    <name type="scientific">Larinioides sclopetarius</name>
    <dbReference type="NCBI Taxonomy" id="280406"/>
    <lineage>
        <taxon>Eukaryota</taxon>
        <taxon>Metazoa</taxon>
        <taxon>Ecdysozoa</taxon>
        <taxon>Arthropoda</taxon>
        <taxon>Chelicerata</taxon>
        <taxon>Arachnida</taxon>
        <taxon>Araneae</taxon>
        <taxon>Araneomorphae</taxon>
        <taxon>Entelegynae</taxon>
        <taxon>Araneoidea</taxon>
        <taxon>Araneidae</taxon>
        <taxon>Larinioides</taxon>
    </lineage>
</organism>
<dbReference type="InterPro" id="IPR051641">
    <property type="entry name" value="RGK_GTP-binding_reg"/>
</dbReference>
<dbReference type="PROSITE" id="PS51421">
    <property type="entry name" value="RAS"/>
    <property type="match status" value="1"/>
</dbReference>
<dbReference type="PRINTS" id="PR00449">
    <property type="entry name" value="RASTRNSFRMNG"/>
</dbReference>
<dbReference type="PANTHER" id="PTHR45775:SF6">
    <property type="entry name" value="RAD, GEM_KIR FAMILY MEMBER 2, ISOFORM C"/>
    <property type="match status" value="1"/>
</dbReference>
<dbReference type="GO" id="GO:0003924">
    <property type="term" value="F:GTPase activity"/>
    <property type="evidence" value="ECO:0007669"/>
    <property type="project" value="InterPro"/>
</dbReference>
<dbReference type="Proteomes" id="UP001497382">
    <property type="component" value="Unassembled WGS sequence"/>
</dbReference>
<evidence type="ECO:0008006" key="6">
    <source>
        <dbReference type="Google" id="ProtNLM"/>
    </source>
</evidence>
<accession>A0AAV1ZNI2</accession>
<proteinExistence type="inferred from homology"/>
<dbReference type="GO" id="GO:0005246">
    <property type="term" value="F:calcium channel regulator activity"/>
    <property type="evidence" value="ECO:0007669"/>
    <property type="project" value="TreeGrafter"/>
</dbReference>
<evidence type="ECO:0000313" key="4">
    <source>
        <dbReference type="EMBL" id="CAL1272630.1"/>
    </source>
</evidence>
<feature type="region of interest" description="Disordered" evidence="3">
    <location>
        <begin position="188"/>
        <end position="220"/>
    </location>
</feature>